<dbReference type="AlphaFoldDB" id="A0A7N5ZT07"/>
<sequence length="230" mass="25726">MADAPPEKSLDDFFAKRDKKKKKEKGKGKETAAGPASAVMKKNKKEKEKSAKSENQDAQIEKEDEEWKEFEHKEVDYSGLRLQALQISDEKEEEEYEKEEVGEDGEIILISGDKVSGPWNKSGAAPPPPPAALVEDVEVPEAKPSGVYRPPGARLTTTRRGPTQGPPEIFSDTQFPSLLATAKHVETRKDREMEKTFEVVKHRNRGREEAIGASMQHLQLDNQYAILGDK</sequence>
<reference evidence="3" key="1">
    <citation type="submission" date="2021-04" db="EMBL/GenBank/DDBJ databases">
        <authorList>
            <consortium name="Wellcome Sanger Institute Data Sharing"/>
        </authorList>
    </citation>
    <scope>NUCLEOTIDE SEQUENCE [LARGE SCALE GENOMIC DNA]</scope>
</reference>
<gene>
    <name evidence="3" type="primary">CDV3</name>
</gene>
<name>A0A7N5ZT07_ANATE</name>
<dbReference type="GeneID" id="113164013"/>
<protein>
    <recommendedName>
        <fullName evidence="5">Protein CDV3 homolog</fullName>
    </recommendedName>
</protein>
<dbReference type="Proteomes" id="UP000265040">
    <property type="component" value="Chromosome 2"/>
</dbReference>
<feature type="compositionally biased region" description="Low complexity" evidence="2">
    <location>
        <begin position="156"/>
        <end position="167"/>
    </location>
</feature>
<evidence type="ECO:0000256" key="2">
    <source>
        <dbReference type="SAM" id="MobiDB-lite"/>
    </source>
</evidence>
<dbReference type="PANTHER" id="PTHR16284">
    <property type="entry name" value="PROTEIN CDV3 HOMOLOG"/>
    <property type="match status" value="1"/>
</dbReference>
<dbReference type="Pfam" id="PF15359">
    <property type="entry name" value="CDV3"/>
    <property type="match status" value="1"/>
</dbReference>
<accession>A0A7N5ZT07</accession>
<evidence type="ECO:0000313" key="4">
    <source>
        <dbReference type="Proteomes" id="UP000265040"/>
    </source>
</evidence>
<proteinExistence type="inferred from homology"/>
<dbReference type="FunCoup" id="A0A7N5ZT07">
    <property type="interactions" value="1137"/>
</dbReference>
<feature type="region of interest" description="Disordered" evidence="2">
    <location>
        <begin position="1"/>
        <end position="67"/>
    </location>
</feature>
<evidence type="ECO:0000313" key="3">
    <source>
        <dbReference type="Ensembl" id="ENSATEP00000038395.1"/>
    </source>
</evidence>
<feature type="compositionally biased region" description="Basic residues" evidence="2">
    <location>
        <begin position="17"/>
        <end position="26"/>
    </location>
</feature>
<comment type="similarity">
    <text evidence="1">Belongs to the CDV3 family.</text>
</comment>
<feature type="compositionally biased region" description="Basic and acidic residues" evidence="2">
    <location>
        <begin position="45"/>
        <end position="61"/>
    </location>
</feature>
<reference evidence="3" key="3">
    <citation type="submission" date="2025-09" db="UniProtKB">
        <authorList>
            <consortium name="Ensembl"/>
        </authorList>
    </citation>
    <scope>IDENTIFICATION</scope>
</reference>
<dbReference type="InterPro" id="IPR026806">
    <property type="entry name" value="CDV3"/>
</dbReference>
<feature type="compositionally biased region" description="Acidic residues" evidence="2">
    <location>
        <begin position="90"/>
        <end position="106"/>
    </location>
</feature>
<dbReference type="OrthoDB" id="6288097at2759"/>
<organism evidence="3 4">
    <name type="scientific">Anabas testudineus</name>
    <name type="common">Climbing perch</name>
    <name type="synonym">Anthias testudineus</name>
    <dbReference type="NCBI Taxonomy" id="64144"/>
    <lineage>
        <taxon>Eukaryota</taxon>
        <taxon>Metazoa</taxon>
        <taxon>Chordata</taxon>
        <taxon>Craniata</taxon>
        <taxon>Vertebrata</taxon>
        <taxon>Euteleostomi</taxon>
        <taxon>Actinopterygii</taxon>
        <taxon>Neopterygii</taxon>
        <taxon>Teleostei</taxon>
        <taxon>Neoteleostei</taxon>
        <taxon>Acanthomorphata</taxon>
        <taxon>Anabantaria</taxon>
        <taxon>Anabantiformes</taxon>
        <taxon>Anabantoidei</taxon>
        <taxon>Anabantidae</taxon>
        <taxon>Anabas</taxon>
    </lineage>
</organism>
<feature type="region of interest" description="Disordered" evidence="2">
    <location>
        <begin position="142"/>
        <end position="172"/>
    </location>
</feature>
<dbReference type="GO" id="GO:0005737">
    <property type="term" value="C:cytoplasm"/>
    <property type="evidence" value="ECO:0007669"/>
    <property type="project" value="TreeGrafter"/>
</dbReference>
<reference evidence="3" key="2">
    <citation type="submission" date="2025-08" db="UniProtKB">
        <authorList>
            <consortium name="Ensembl"/>
        </authorList>
    </citation>
    <scope>IDENTIFICATION</scope>
</reference>
<dbReference type="GeneTree" id="ENSGT00390000000805"/>
<feature type="region of interest" description="Disordered" evidence="2">
    <location>
        <begin position="86"/>
        <end position="107"/>
    </location>
</feature>
<feature type="compositionally biased region" description="Basic and acidic residues" evidence="2">
    <location>
        <begin position="1"/>
        <end position="16"/>
    </location>
</feature>
<dbReference type="Ensembl" id="ENSATET00000044470.2">
    <property type="protein sequence ID" value="ENSATEP00000038395.1"/>
    <property type="gene ID" value="ENSATEG00000028179.2"/>
</dbReference>
<keyword evidence="4" id="KW-1185">Reference proteome</keyword>
<dbReference type="InParanoid" id="A0A7N5ZT07"/>
<evidence type="ECO:0000256" key="1">
    <source>
        <dbReference type="ARBA" id="ARBA00006062"/>
    </source>
</evidence>
<dbReference type="RefSeq" id="XP_026218881.1">
    <property type="nucleotide sequence ID" value="XM_026363096.1"/>
</dbReference>
<evidence type="ECO:0008006" key="5">
    <source>
        <dbReference type="Google" id="ProtNLM"/>
    </source>
</evidence>
<dbReference type="PANTHER" id="PTHR16284:SF13">
    <property type="entry name" value="PROTEIN CDV3 HOMOLOG"/>
    <property type="match status" value="1"/>
</dbReference>